<gene>
    <name evidence="20" type="ORF">SmJEL517_g03505</name>
</gene>
<dbReference type="PANTHER" id="PTHR22589">
    <property type="entry name" value="CARNITINE O-ACYLTRANSFERASE"/>
    <property type="match status" value="1"/>
</dbReference>
<comment type="subcellular location">
    <subcellularLocation>
        <location evidence="2">Mitochondrion inner membrane</location>
        <topology evidence="2">Peripheral membrane protein</topology>
        <orientation evidence="2">Matrix side</orientation>
    </subcellularLocation>
    <subcellularLocation>
        <location evidence="1">Peroxisome</location>
    </subcellularLocation>
</comment>
<keyword evidence="11" id="KW-0472">Membrane</keyword>
<keyword evidence="9" id="KW-0443">Lipid metabolism</keyword>
<accession>A0A507BXS3</accession>
<evidence type="ECO:0000313" key="20">
    <source>
        <dbReference type="EMBL" id="TPX33587.1"/>
    </source>
</evidence>
<evidence type="ECO:0000256" key="12">
    <source>
        <dbReference type="ARBA" id="ARBA00023140"/>
    </source>
</evidence>
<dbReference type="GO" id="GO:0006631">
    <property type="term" value="P:fatty acid metabolic process"/>
    <property type="evidence" value="ECO:0007669"/>
    <property type="project" value="UniProtKB-KW"/>
</dbReference>
<comment type="caution">
    <text evidence="20">The sequence shown here is derived from an EMBL/GenBank/DDBJ whole genome shotgun (WGS) entry which is preliminary data.</text>
</comment>
<evidence type="ECO:0000256" key="11">
    <source>
        <dbReference type="ARBA" id="ARBA00023136"/>
    </source>
</evidence>
<sequence length="630" mass="70720">MKTLVQADPSKPMYKHQATMATLPVPDLKATCEKYLRSVRALVSDAHYARTKAAVDEFLKPGGEGEVLQKRLLEHNKNTLTDWSQVVVAGVDGKPHPAAGKAYTSWLLDDWNRDGYMAYRDPVVVNVSYFFMFKDVPKLANNPVRRAAEIVKATLAFKKLVINEALEVDMARGLPLSMDQFQWMFNTCRIPKIPSDVTRVADMKTHNHIIVTRHNKFYTVSMVHPDGRELSTAEIEEQIKRIYHAAGDAKAIPVGVLTTQNRDVWTKVRNEMLESPLNIASLDQIETASFLIALESGTPQTYNESSRAAWVGDGRNRWWDTPCQYLIWDNGRAGFVGEHSMMDGTPTNKLTEWVLENLAKGKIDHGSSSSSVSLPSPQQLQWQITPSLGFHVKSAEWAFDDLVGRHELSTLEFGDFGKDQIKKMGLSPDAFVQMALQLGYYKMHGVCKPTYESAQVRKFAFGRTETCRSVSVESVAWVKAMQDASVSIEAKADLGRKAVGSQVAYMNDAVENRGCDRHMLGLRYQIKAGEPKPRIFADPVYDETRSWNLSTSQISSEHYTGYGWGEVVPNGYGIPYCIRDKSLHVTVTGLKPLEPTRLTYHIGEALREMRAVFEAVKPVENKKEPVKAKL</sequence>
<comment type="function">
    <text evidence="15">Carnitine acetylase is specific for short chain fatty acids. Carnitine acetylase seems to affect the flux through the pyruvate dehydrogenase complex. It may be involved as well in the transport of acetyl-CoA into mitochondria.</text>
</comment>
<evidence type="ECO:0000256" key="3">
    <source>
        <dbReference type="ARBA" id="ARBA00005232"/>
    </source>
</evidence>
<protein>
    <recommendedName>
        <fullName evidence="17">Carnitine O-acetyltransferase, mitochondrial</fullName>
        <ecNumber evidence="16">2.3.1.7</ecNumber>
    </recommendedName>
</protein>
<feature type="active site" description="Proton acceptor" evidence="18">
    <location>
        <position position="339"/>
    </location>
</feature>
<evidence type="ECO:0000256" key="13">
    <source>
        <dbReference type="ARBA" id="ARBA00023315"/>
    </source>
</evidence>
<keyword evidence="13" id="KW-0012">Acyltransferase</keyword>
<evidence type="ECO:0000256" key="8">
    <source>
        <dbReference type="ARBA" id="ARBA00022946"/>
    </source>
</evidence>
<dbReference type="EC" id="2.3.1.7" evidence="16"/>
<dbReference type="AlphaFoldDB" id="A0A507BXS3"/>
<evidence type="ECO:0000313" key="21">
    <source>
        <dbReference type="Proteomes" id="UP000319731"/>
    </source>
</evidence>
<keyword evidence="12" id="KW-0576">Peroxisome</keyword>
<keyword evidence="6" id="KW-0999">Mitochondrion inner membrane</keyword>
<evidence type="ECO:0000256" key="18">
    <source>
        <dbReference type="PIRSR" id="PIRSR600542-1"/>
    </source>
</evidence>
<evidence type="ECO:0000256" key="7">
    <source>
        <dbReference type="ARBA" id="ARBA00022832"/>
    </source>
</evidence>
<evidence type="ECO:0000256" key="17">
    <source>
        <dbReference type="ARBA" id="ARBA00073438"/>
    </source>
</evidence>
<evidence type="ECO:0000256" key="4">
    <source>
        <dbReference type="ARBA" id="ARBA00022448"/>
    </source>
</evidence>
<dbReference type="Proteomes" id="UP000319731">
    <property type="component" value="Unassembled WGS sequence"/>
</dbReference>
<evidence type="ECO:0000256" key="10">
    <source>
        <dbReference type="ARBA" id="ARBA00023128"/>
    </source>
</evidence>
<evidence type="ECO:0000256" key="9">
    <source>
        <dbReference type="ARBA" id="ARBA00023098"/>
    </source>
</evidence>
<reference evidence="20 21" key="1">
    <citation type="journal article" date="2019" name="Sci. Rep.">
        <title>Comparative genomics of chytrid fungi reveal insights into the obligate biotrophic and pathogenic lifestyle of Synchytrium endobioticum.</title>
        <authorList>
            <person name="van de Vossenberg B.T.L.H."/>
            <person name="Warris S."/>
            <person name="Nguyen H.D.T."/>
            <person name="van Gent-Pelzer M.P.E."/>
            <person name="Joly D.L."/>
            <person name="van de Geest H.C."/>
            <person name="Bonants P.J.M."/>
            <person name="Smith D.S."/>
            <person name="Levesque C.A."/>
            <person name="van der Lee T.A.J."/>
        </authorList>
    </citation>
    <scope>NUCLEOTIDE SEQUENCE [LARGE SCALE GENOMIC DNA]</scope>
    <source>
        <strain evidence="20 21">JEL517</strain>
    </source>
</reference>
<feature type="domain" description="Choline/carnitine acyltransferase" evidence="19">
    <location>
        <begin position="23"/>
        <end position="591"/>
    </location>
</feature>
<dbReference type="EMBL" id="QEAO01000019">
    <property type="protein sequence ID" value="TPX33587.1"/>
    <property type="molecule type" value="Genomic_DNA"/>
</dbReference>
<evidence type="ECO:0000256" key="2">
    <source>
        <dbReference type="ARBA" id="ARBA00004443"/>
    </source>
</evidence>
<keyword evidence="5" id="KW-0808">Transferase</keyword>
<dbReference type="PANTHER" id="PTHR22589:SF103">
    <property type="entry name" value="CARNITINE O-ACETYL-TRANSFERASE, ISOFORM A-RELATED"/>
    <property type="match status" value="1"/>
</dbReference>
<dbReference type="SUPFAM" id="SSF52777">
    <property type="entry name" value="CoA-dependent acyltransferases"/>
    <property type="match status" value="2"/>
</dbReference>
<keyword evidence="21" id="KW-1185">Reference proteome</keyword>
<comment type="catalytic activity">
    <reaction evidence="14">
        <text>(R)-carnitine + acetyl-CoA = O-acetyl-(R)-carnitine + CoA</text>
        <dbReference type="Rhea" id="RHEA:21136"/>
        <dbReference type="ChEBI" id="CHEBI:16347"/>
        <dbReference type="ChEBI" id="CHEBI:57287"/>
        <dbReference type="ChEBI" id="CHEBI:57288"/>
        <dbReference type="ChEBI" id="CHEBI:57589"/>
        <dbReference type="EC" id="2.3.1.7"/>
    </reaction>
</comment>
<name>A0A507BXS3_9FUNG</name>
<keyword evidence="4" id="KW-0813">Transport</keyword>
<proteinExistence type="inferred from homology"/>
<dbReference type="InterPro" id="IPR039551">
    <property type="entry name" value="Cho/carn_acyl_trans"/>
</dbReference>
<evidence type="ECO:0000256" key="14">
    <source>
        <dbReference type="ARBA" id="ARBA00052702"/>
    </source>
</evidence>
<evidence type="ECO:0000256" key="16">
    <source>
        <dbReference type="ARBA" id="ARBA00066910"/>
    </source>
</evidence>
<comment type="similarity">
    <text evidence="3">Belongs to the carnitine/choline acetyltransferase family.</text>
</comment>
<keyword evidence="7" id="KW-0276">Fatty acid metabolism</keyword>
<evidence type="ECO:0000256" key="15">
    <source>
        <dbReference type="ARBA" id="ARBA00053195"/>
    </source>
</evidence>
<dbReference type="Gene3D" id="3.30.559.10">
    <property type="entry name" value="Chloramphenicol acetyltransferase-like domain"/>
    <property type="match status" value="1"/>
</dbReference>
<dbReference type="GO" id="GO:0005743">
    <property type="term" value="C:mitochondrial inner membrane"/>
    <property type="evidence" value="ECO:0007669"/>
    <property type="project" value="UniProtKB-SubCell"/>
</dbReference>
<evidence type="ECO:0000256" key="6">
    <source>
        <dbReference type="ARBA" id="ARBA00022792"/>
    </source>
</evidence>
<dbReference type="InterPro" id="IPR023213">
    <property type="entry name" value="CAT-like_dom_sf"/>
</dbReference>
<evidence type="ECO:0000259" key="19">
    <source>
        <dbReference type="Pfam" id="PF00755"/>
    </source>
</evidence>
<keyword evidence="8" id="KW-0809">Transit peptide</keyword>
<dbReference type="GO" id="GO:0009437">
    <property type="term" value="P:carnitine metabolic process"/>
    <property type="evidence" value="ECO:0007669"/>
    <property type="project" value="TreeGrafter"/>
</dbReference>
<dbReference type="Pfam" id="PF00755">
    <property type="entry name" value="Carn_acyltransf"/>
    <property type="match status" value="1"/>
</dbReference>
<evidence type="ECO:0000256" key="1">
    <source>
        <dbReference type="ARBA" id="ARBA00004275"/>
    </source>
</evidence>
<dbReference type="InterPro" id="IPR042231">
    <property type="entry name" value="Cho/carn_acyl_trans_2"/>
</dbReference>
<evidence type="ECO:0000256" key="5">
    <source>
        <dbReference type="ARBA" id="ARBA00022679"/>
    </source>
</evidence>
<dbReference type="RefSeq" id="XP_031024529.1">
    <property type="nucleotide sequence ID" value="XM_031169433.1"/>
</dbReference>
<dbReference type="GeneID" id="42004730"/>
<keyword evidence="10" id="KW-0496">Mitochondrion</keyword>
<organism evidence="20 21">
    <name type="scientific">Synchytrium microbalum</name>
    <dbReference type="NCBI Taxonomy" id="1806994"/>
    <lineage>
        <taxon>Eukaryota</taxon>
        <taxon>Fungi</taxon>
        <taxon>Fungi incertae sedis</taxon>
        <taxon>Chytridiomycota</taxon>
        <taxon>Chytridiomycota incertae sedis</taxon>
        <taxon>Chytridiomycetes</taxon>
        <taxon>Synchytriales</taxon>
        <taxon>Synchytriaceae</taxon>
        <taxon>Synchytrium</taxon>
    </lineage>
</organism>
<dbReference type="STRING" id="1806994.A0A507BXS3"/>
<dbReference type="OrthoDB" id="240216at2759"/>
<dbReference type="GO" id="GO:0005777">
    <property type="term" value="C:peroxisome"/>
    <property type="evidence" value="ECO:0007669"/>
    <property type="project" value="UniProtKB-SubCell"/>
</dbReference>
<dbReference type="InterPro" id="IPR000542">
    <property type="entry name" value="Carn_acyl_trans"/>
</dbReference>
<dbReference type="Gene3D" id="3.30.559.70">
    <property type="entry name" value="Choline/Carnitine o-acyltransferase, domain 2"/>
    <property type="match status" value="1"/>
</dbReference>
<dbReference type="FunFam" id="3.30.559.70:FF:000007">
    <property type="entry name" value="Carnitine O-acetyltransferase, mitochondrial"/>
    <property type="match status" value="1"/>
</dbReference>
<dbReference type="GO" id="GO:0004092">
    <property type="term" value="F:carnitine O-acetyltransferase activity"/>
    <property type="evidence" value="ECO:0007669"/>
    <property type="project" value="UniProtKB-EC"/>
</dbReference>